<feature type="compositionally biased region" description="Basic and acidic residues" evidence="5">
    <location>
        <begin position="709"/>
        <end position="734"/>
    </location>
</feature>
<dbReference type="PROSITE" id="PS50072">
    <property type="entry name" value="CSA_PPIASE_2"/>
    <property type="match status" value="1"/>
</dbReference>
<feature type="domain" description="PPIase cyclophilin-type" evidence="7">
    <location>
        <begin position="137"/>
        <end position="301"/>
    </location>
</feature>
<dbReference type="Gene3D" id="2.40.100.10">
    <property type="entry name" value="Cyclophilin-like"/>
    <property type="match status" value="1"/>
</dbReference>
<gene>
    <name evidence="8" type="ORF">HAX54_012819</name>
</gene>
<proteinExistence type="inferred from homology"/>
<keyword evidence="3" id="KW-0697">Rotamase</keyword>
<feature type="compositionally biased region" description="Low complexity" evidence="5">
    <location>
        <begin position="429"/>
        <end position="452"/>
    </location>
</feature>
<accession>A0ABS8TKE1</accession>
<dbReference type="InterPro" id="IPR020892">
    <property type="entry name" value="Cyclophilin-type_PPIase_CS"/>
</dbReference>
<dbReference type="PRINTS" id="PR00153">
    <property type="entry name" value="CSAPPISMRASE"/>
</dbReference>
<feature type="compositionally biased region" description="Basic residues" evidence="5">
    <location>
        <begin position="390"/>
        <end position="426"/>
    </location>
</feature>
<evidence type="ECO:0000313" key="9">
    <source>
        <dbReference type="Proteomes" id="UP000823775"/>
    </source>
</evidence>
<dbReference type="InterPro" id="IPR029000">
    <property type="entry name" value="Cyclophilin-like_dom_sf"/>
</dbReference>
<comment type="similarity">
    <text evidence="1">Belongs to the cyclophilin-type PPIase family.</text>
</comment>
<dbReference type="Proteomes" id="UP000823775">
    <property type="component" value="Unassembled WGS sequence"/>
</dbReference>
<feature type="compositionally biased region" description="Basic and acidic residues" evidence="5">
    <location>
        <begin position="305"/>
        <end position="316"/>
    </location>
</feature>
<dbReference type="PROSITE" id="PS00170">
    <property type="entry name" value="CSA_PPIASE_1"/>
    <property type="match status" value="1"/>
</dbReference>
<dbReference type="InterPro" id="IPR002130">
    <property type="entry name" value="Cyclophilin-type_PPIase_dom"/>
</dbReference>
<feature type="compositionally biased region" description="Polar residues" evidence="5">
    <location>
        <begin position="512"/>
        <end position="530"/>
    </location>
</feature>
<organism evidence="8 9">
    <name type="scientific">Datura stramonium</name>
    <name type="common">Jimsonweed</name>
    <name type="synonym">Common thornapple</name>
    <dbReference type="NCBI Taxonomy" id="4076"/>
    <lineage>
        <taxon>Eukaryota</taxon>
        <taxon>Viridiplantae</taxon>
        <taxon>Streptophyta</taxon>
        <taxon>Embryophyta</taxon>
        <taxon>Tracheophyta</taxon>
        <taxon>Spermatophyta</taxon>
        <taxon>Magnoliopsida</taxon>
        <taxon>eudicotyledons</taxon>
        <taxon>Gunneridae</taxon>
        <taxon>Pentapetalae</taxon>
        <taxon>asterids</taxon>
        <taxon>lamiids</taxon>
        <taxon>Solanales</taxon>
        <taxon>Solanaceae</taxon>
        <taxon>Solanoideae</taxon>
        <taxon>Datureae</taxon>
        <taxon>Datura</taxon>
    </lineage>
</organism>
<feature type="region of interest" description="Disordered" evidence="5">
    <location>
        <begin position="305"/>
        <end position="796"/>
    </location>
</feature>
<evidence type="ECO:0000256" key="2">
    <source>
        <dbReference type="ARBA" id="ARBA00013194"/>
    </source>
</evidence>
<feature type="chain" id="PRO_5045522843" description="peptidylprolyl isomerase" evidence="6">
    <location>
        <begin position="23"/>
        <end position="796"/>
    </location>
</feature>
<feature type="compositionally biased region" description="Basic residues" evidence="5">
    <location>
        <begin position="336"/>
        <end position="353"/>
    </location>
</feature>
<evidence type="ECO:0000256" key="4">
    <source>
        <dbReference type="ARBA" id="ARBA00023235"/>
    </source>
</evidence>
<feature type="compositionally biased region" description="Basic residues" evidence="5">
    <location>
        <begin position="676"/>
        <end position="685"/>
    </location>
</feature>
<name>A0ABS8TKE1_DATST</name>
<evidence type="ECO:0000259" key="7">
    <source>
        <dbReference type="PROSITE" id="PS50072"/>
    </source>
</evidence>
<comment type="caution">
    <text evidence="8">The sequence shown here is derived from an EMBL/GenBank/DDBJ whole genome shotgun (WGS) entry which is preliminary data.</text>
</comment>
<dbReference type="Pfam" id="PF00160">
    <property type="entry name" value="Pro_isomerase"/>
    <property type="match status" value="1"/>
</dbReference>
<feature type="compositionally biased region" description="Low complexity" evidence="5">
    <location>
        <begin position="624"/>
        <end position="636"/>
    </location>
</feature>
<evidence type="ECO:0000256" key="6">
    <source>
        <dbReference type="SAM" id="SignalP"/>
    </source>
</evidence>
<evidence type="ECO:0000256" key="3">
    <source>
        <dbReference type="ARBA" id="ARBA00023110"/>
    </source>
</evidence>
<keyword evidence="4" id="KW-0413">Isomerase</keyword>
<dbReference type="SUPFAM" id="SSF50891">
    <property type="entry name" value="Cyclophilin-like"/>
    <property type="match status" value="1"/>
</dbReference>
<keyword evidence="6" id="KW-0732">Signal</keyword>
<feature type="compositionally biased region" description="Low complexity" evidence="5">
    <location>
        <begin position="651"/>
        <end position="662"/>
    </location>
</feature>
<evidence type="ECO:0000256" key="1">
    <source>
        <dbReference type="ARBA" id="ARBA00007365"/>
    </source>
</evidence>
<keyword evidence="9" id="KW-1185">Reference proteome</keyword>
<evidence type="ECO:0000256" key="5">
    <source>
        <dbReference type="SAM" id="MobiDB-lite"/>
    </source>
</evidence>
<dbReference type="EMBL" id="JACEIK010001754">
    <property type="protein sequence ID" value="MCD7471997.1"/>
    <property type="molecule type" value="Genomic_DNA"/>
</dbReference>
<reference evidence="8 9" key="1">
    <citation type="journal article" date="2021" name="BMC Genomics">
        <title>Datura genome reveals duplications of psychoactive alkaloid biosynthetic genes and high mutation rate following tissue culture.</title>
        <authorList>
            <person name="Rajewski A."/>
            <person name="Carter-House D."/>
            <person name="Stajich J."/>
            <person name="Litt A."/>
        </authorList>
    </citation>
    <scope>NUCLEOTIDE SEQUENCE [LARGE SCALE GENOMIC DNA]</scope>
    <source>
        <strain evidence="8">AR-01</strain>
    </source>
</reference>
<feature type="compositionally biased region" description="Low complexity" evidence="5">
    <location>
        <begin position="767"/>
        <end position="780"/>
    </location>
</feature>
<dbReference type="EC" id="5.2.1.8" evidence="2"/>
<sequence>MRFYNVNRCLLICVVAAANSLGFRDLPFSLKTEELNVGPSDYCSIQRNRQAIVISGSCLSIISIGDRVRSQIDTYESIEKCIYSQLNLLKFGRVRKDILIGAKFDTPLEYHAPLASPYSLTLDLRCRMNKKKNPLVFLDVSIDGNPAEKIVIEKISGLSAQEFSGIEVVHHCEKGVGVSTGKPLHYKGCLFHRVIKGFMAQGGDFSKGNGTGGESIYGGKFPDENFEVVHNEAGLLSMANSGPNTNGSQFFITFKRTPHLDRKHVVFGKVVKGMDFVRKIEQLGTDSGKPSGLVKIVDCGEMSERKSNDTTKAEKGKNKKSARSLSSDDDLDTQGKGKRKSSTTRKKKKKRRYSSSDSYSSETDTDSSSDSDSDSKLDSYSSSSSGDERRKKRKRSTKKERSRRGKKKDRKRTRTRTHRNKRSRRKWSSESSSGTDSRSMSSSSSSASSSSDSSDDENCRPSNSARKGLGKKASNPLKGQAVLKQQQNLEEGEISKNGKLPNNGHGGDVQTDRTLATNHQSDNSSRSRSAMPSPKGKPGPSRRSSQSMSPAKVPDRLDQNYGSLQIESKEKSFSKSPSQKATQPSRSSPGRDLPGNRSPDGTSKRVRKGRGFTDRYSFARRYRTPSPERSPYRPYYQGGRNFQGNRDRYSSYRSYSGRSPQGRYRRSPRGRSPPSRYRRRSRSRSVSHSPSAYPRRENRRGRSPSRSPSPREKRQTISDRLKSRLGARVDDQHSPTRRSASRSRSRDSTTPRSPAAAPRKHSRKVGSASPSSSRSTSPARQRGLVSYEDISPTGTN</sequence>
<dbReference type="PANTHER" id="PTHR11071">
    <property type="entry name" value="PEPTIDYL-PROLYL CIS-TRANS ISOMERASE"/>
    <property type="match status" value="1"/>
</dbReference>
<feature type="signal peptide" evidence="6">
    <location>
        <begin position="1"/>
        <end position="22"/>
    </location>
</feature>
<dbReference type="PANTHER" id="PTHR11071:SF447">
    <property type="entry name" value="PEPTIDYL-PROLYL CIS-TRANS ISOMERASE CYP63"/>
    <property type="match status" value="1"/>
</dbReference>
<evidence type="ECO:0000313" key="8">
    <source>
        <dbReference type="EMBL" id="MCD7471997.1"/>
    </source>
</evidence>
<feature type="compositionally biased region" description="Acidic residues" evidence="5">
    <location>
        <begin position="363"/>
        <end position="372"/>
    </location>
</feature>
<protein>
    <recommendedName>
        <fullName evidence="2">peptidylprolyl isomerase</fullName>
        <ecNumber evidence="2">5.2.1.8</ecNumber>
    </recommendedName>
</protein>